<feature type="signal peptide" evidence="1">
    <location>
        <begin position="1"/>
        <end position="24"/>
    </location>
</feature>
<evidence type="ECO:0008006" key="4">
    <source>
        <dbReference type="Google" id="ProtNLM"/>
    </source>
</evidence>
<protein>
    <recommendedName>
        <fullName evidence="4">Porin domain-containing protein</fullName>
    </recommendedName>
</protein>
<evidence type="ECO:0000256" key="1">
    <source>
        <dbReference type="SAM" id="SignalP"/>
    </source>
</evidence>
<dbReference type="RefSeq" id="WP_197441282.1">
    <property type="nucleotide sequence ID" value="NZ_SIHI01000013.1"/>
</dbReference>
<dbReference type="AlphaFoldDB" id="A0A5C5WLF7"/>
<evidence type="ECO:0000313" key="2">
    <source>
        <dbReference type="EMBL" id="TWT51508.1"/>
    </source>
</evidence>
<evidence type="ECO:0000313" key="3">
    <source>
        <dbReference type="Proteomes" id="UP000317243"/>
    </source>
</evidence>
<name>A0A5C5WLF7_9PLAN</name>
<gene>
    <name evidence="2" type="ORF">KOR42_35560</name>
</gene>
<proteinExistence type="predicted"/>
<dbReference type="Proteomes" id="UP000317243">
    <property type="component" value="Unassembled WGS sequence"/>
</dbReference>
<organism evidence="2 3">
    <name type="scientific">Thalassoglobus neptunius</name>
    <dbReference type="NCBI Taxonomy" id="1938619"/>
    <lineage>
        <taxon>Bacteria</taxon>
        <taxon>Pseudomonadati</taxon>
        <taxon>Planctomycetota</taxon>
        <taxon>Planctomycetia</taxon>
        <taxon>Planctomycetales</taxon>
        <taxon>Planctomycetaceae</taxon>
        <taxon>Thalassoglobus</taxon>
    </lineage>
</organism>
<reference evidence="2 3" key="1">
    <citation type="submission" date="2019-02" db="EMBL/GenBank/DDBJ databases">
        <title>Deep-cultivation of Planctomycetes and their phenomic and genomic characterization uncovers novel biology.</title>
        <authorList>
            <person name="Wiegand S."/>
            <person name="Jogler M."/>
            <person name="Boedeker C."/>
            <person name="Pinto D."/>
            <person name="Vollmers J."/>
            <person name="Rivas-Marin E."/>
            <person name="Kohn T."/>
            <person name="Peeters S.H."/>
            <person name="Heuer A."/>
            <person name="Rast P."/>
            <person name="Oberbeckmann S."/>
            <person name="Bunk B."/>
            <person name="Jeske O."/>
            <person name="Meyerdierks A."/>
            <person name="Storesund J.E."/>
            <person name="Kallscheuer N."/>
            <person name="Luecker S."/>
            <person name="Lage O.M."/>
            <person name="Pohl T."/>
            <person name="Merkel B.J."/>
            <person name="Hornburger P."/>
            <person name="Mueller R.-W."/>
            <person name="Bruemmer F."/>
            <person name="Labrenz M."/>
            <person name="Spormann A.M."/>
            <person name="Op Den Camp H."/>
            <person name="Overmann J."/>
            <person name="Amann R."/>
            <person name="Jetten M.S.M."/>
            <person name="Mascher T."/>
            <person name="Medema M.H."/>
            <person name="Devos D.P."/>
            <person name="Kaster A.-K."/>
            <person name="Ovreas L."/>
            <person name="Rohde M."/>
            <person name="Galperin M.Y."/>
            <person name="Jogler C."/>
        </authorList>
    </citation>
    <scope>NUCLEOTIDE SEQUENCE [LARGE SCALE GENOMIC DNA]</scope>
    <source>
        <strain evidence="2 3">KOR42</strain>
    </source>
</reference>
<keyword evidence="1" id="KW-0732">Signal</keyword>
<comment type="caution">
    <text evidence="2">The sequence shown here is derived from an EMBL/GenBank/DDBJ whole genome shotgun (WGS) entry which is preliminary data.</text>
</comment>
<dbReference type="EMBL" id="SIHI01000013">
    <property type="protein sequence ID" value="TWT51508.1"/>
    <property type="molecule type" value="Genomic_DNA"/>
</dbReference>
<feature type="chain" id="PRO_5023049678" description="Porin domain-containing protein" evidence="1">
    <location>
        <begin position="25"/>
        <end position="397"/>
    </location>
</feature>
<keyword evidence="3" id="KW-1185">Reference proteome</keyword>
<accession>A0A5C5WLF7</accession>
<sequence length="397" mass="42064" precursor="true">MFKKTFLAILTATGVLSFCQISHAQMFFEADWVFMDRDNDGDGNVVAGPESLGLGSGDYDYTSGYRLILGGQLGCVDIDSSWTQLDTWETSDSGTFNGDVLFDDTAGAGFFPAGGNSLNRALGLSQAATLVGAEIDETEFLRATDPMDAGYSPRWTSFSESNYSDFELNIGTNRECRRWRASVGYRHIELDEMSGVTLGGFFDAVDAADGTPVGGQPNDQLAGSSLTAVGFDPIVAGSLDGFATPAGPDSILYQVRGDASNELDGAQATFAGRLFDGDWITIEGYGKAGIFHNNMRGSVGETIVATGNGNAAYRRRLSDSEIGAAFAGNLGFTATVSLTDYINLVTGYEALFLSGVALGPDQINGLSTNLLGNRRYSVENDGSVIAHGGRLGLEILW</sequence>